<comment type="caution">
    <text evidence="2">The sequence shown here is derived from an EMBL/GenBank/DDBJ whole genome shotgun (WGS) entry which is preliminary data.</text>
</comment>
<organism evidence="2 3">
    <name type="scientific">Aliirhizobium smilacinae</name>
    <dbReference type="NCBI Taxonomy" id="1395944"/>
    <lineage>
        <taxon>Bacteria</taxon>
        <taxon>Pseudomonadati</taxon>
        <taxon>Pseudomonadota</taxon>
        <taxon>Alphaproteobacteria</taxon>
        <taxon>Hyphomicrobiales</taxon>
        <taxon>Rhizobiaceae</taxon>
        <taxon>Aliirhizobium</taxon>
    </lineage>
</organism>
<dbReference type="OrthoDB" id="9816036at2"/>
<dbReference type="EMBL" id="VDMN01000001">
    <property type="protein sequence ID" value="TNM66486.1"/>
    <property type="molecule type" value="Genomic_DNA"/>
</dbReference>
<dbReference type="InterPro" id="IPR014966">
    <property type="entry name" value="FRG-dom"/>
</dbReference>
<sequence length="251" mass="28320">MNILEMQTSSLSEYLSLIESQPGDYRHIFRGHHDSCWGLVPGLYRIQNPNIFNGTLEASYDAYEARCLEVFFNEGLPYLPSIQRGYSNDRILAQHFGVPTRFLDWTRDPLVALFFAVEQDVDIDAAVFMILPDAQYLPEHVRSLGSHKAIALTPPAIDRRIPAQKSVFTFHPFGPSDAPFVPLDQRPDMGNQITSGDGLVRGFTKIVIPARRRRHLRHTLLSIGVDRRNLFPGLDGVGMDVGARARSMLIF</sequence>
<evidence type="ECO:0000259" key="1">
    <source>
        <dbReference type="SMART" id="SM00901"/>
    </source>
</evidence>
<name>A0A5C4XSB9_9HYPH</name>
<accession>A0A5C4XSB9</accession>
<reference evidence="2 3" key="1">
    <citation type="submission" date="2019-06" db="EMBL/GenBank/DDBJ databases">
        <title>The draft genome of Rhizobium smilacinae PTYR-5.</title>
        <authorList>
            <person name="Liu L."/>
            <person name="Li L."/>
            <person name="Zhang X."/>
        </authorList>
    </citation>
    <scope>NUCLEOTIDE SEQUENCE [LARGE SCALE GENOMIC DNA]</scope>
    <source>
        <strain evidence="2 3">PTYR-5</strain>
    </source>
</reference>
<gene>
    <name evidence="2" type="ORF">FHP24_09895</name>
</gene>
<dbReference type="Pfam" id="PF08867">
    <property type="entry name" value="FRG"/>
    <property type="match status" value="1"/>
</dbReference>
<dbReference type="SMART" id="SM00901">
    <property type="entry name" value="FRG"/>
    <property type="match status" value="1"/>
</dbReference>
<protein>
    <submittedName>
        <fullName evidence="2">FRG domain-containing protein</fullName>
    </submittedName>
</protein>
<proteinExistence type="predicted"/>
<keyword evidence="3" id="KW-1185">Reference proteome</keyword>
<dbReference type="AlphaFoldDB" id="A0A5C4XSB9"/>
<feature type="domain" description="FRG" evidence="1">
    <location>
        <begin position="23"/>
        <end position="128"/>
    </location>
</feature>
<dbReference type="Proteomes" id="UP000311605">
    <property type="component" value="Unassembled WGS sequence"/>
</dbReference>
<evidence type="ECO:0000313" key="2">
    <source>
        <dbReference type="EMBL" id="TNM66486.1"/>
    </source>
</evidence>
<evidence type="ECO:0000313" key="3">
    <source>
        <dbReference type="Proteomes" id="UP000311605"/>
    </source>
</evidence>